<dbReference type="InterPro" id="IPR027417">
    <property type="entry name" value="P-loop_NTPase"/>
</dbReference>
<proteinExistence type="predicted"/>
<dbReference type="GeneID" id="68105288"/>
<dbReference type="AlphaFoldDB" id="A0AA88KHQ4"/>
<keyword evidence="2" id="KW-1185">Reference proteome</keyword>
<sequence length="426" mass="49475">MSLTTAGIDHMFPHIVATLLSSHSDVVNNEIVKFMDHGDRYRMCFGFFQQEVHNKKQGITALSPVILTLLDHFGFELFKSRSCRVYRKAASYLSTMKKLTFQKSRTKTWWIYNASDHKQMMEWYRLLAFDIFEILDDHQEDRMTTFQNVKLKILNKFQGHFVVHSEQPSLFELYYQFLKLEIEHLRNNYWKFSAPSNSSEDYDIGVELISLLTLELKIDVYGQKQCGKREMLRSYFTNVFGGENDFELTQHGNIMIDGLVVQVSVSAVSMTELNILTKKNVDSQPTRQKDHLEVVNQNKDEPDAIIFVHDSTRLFTTSTSKTYSLREQELQHELFPSLRKLVLSHPFTPIVVAYSKFDLIDHLSWDGSPHTALEQALHEFPHVVALTSFSSLTQAGLLQCFNQAYRSAINARYGCCYQKEKKCDIQ</sequence>
<dbReference type="SUPFAM" id="SSF52540">
    <property type="entry name" value="P-loop containing nucleoside triphosphate hydrolases"/>
    <property type="match status" value="1"/>
</dbReference>
<evidence type="ECO:0000313" key="1">
    <source>
        <dbReference type="EMBL" id="KAG2373102.1"/>
    </source>
</evidence>
<accession>A0AA88KHQ4</accession>
<dbReference type="Gene3D" id="3.40.50.300">
    <property type="entry name" value="P-loop containing nucleotide triphosphate hydrolases"/>
    <property type="match status" value="1"/>
</dbReference>
<reference evidence="1 2" key="1">
    <citation type="journal article" date="2018" name="BMC Genomics">
        <title>The genome of Naegleria lovaniensis, the basis for a comparative approach to unravel pathogenicity factors of the human pathogenic amoeba N. fowleri.</title>
        <authorList>
            <person name="Liechti N."/>
            <person name="Schurch N."/>
            <person name="Bruggmann R."/>
            <person name="Wittwer M."/>
        </authorList>
    </citation>
    <scope>NUCLEOTIDE SEQUENCE [LARGE SCALE GENOMIC DNA]</scope>
    <source>
        <strain evidence="1 2">ATCC 30569</strain>
    </source>
</reference>
<organism evidence="1 2">
    <name type="scientific">Naegleria lovaniensis</name>
    <name type="common">Amoeba</name>
    <dbReference type="NCBI Taxonomy" id="51637"/>
    <lineage>
        <taxon>Eukaryota</taxon>
        <taxon>Discoba</taxon>
        <taxon>Heterolobosea</taxon>
        <taxon>Tetramitia</taxon>
        <taxon>Eutetramitia</taxon>
        <taxon>Vahlkampfiidae</taxon>
        <taxon>Naegleria</taxon>
    </lineage>
</organism>
<comment type="caution">
    <text evidence="1">The sequence shown here is derived from an EMBL/GenBank/DDBJ whole genome shotgun (WGS) entry which is preliminary data.</text>
</comment>
<evidence type="ECO:0000313" key="2">
    <source>
        <dbReference type="Proteomes" id="UP000816034"/>
    </source>
</evidence>
<dbReference type="Proteomes" id="UP000816034">
    <property type="component" value="Unassembled WGS sequence"/>
</dbReference>
<name>A0AA88KHQ4_NAELO</name>
<protein>
    <submittedName>
        <fullName evidence="1">Uncharacterized protein</fullName>
    </submittedName>
</protein>
<dbReference type="EMBL" id="PYSW02000060">
    <property type="protein sequence ID" value="KAG2373102.1"/>
    <property type="molecule type" value="Genomic_DNA"/>
</dbReference>
<dbReference type="RefSeq" id="XP_044542276.1">
    <property type="nucleotide sequence ID" value="XM_044688644.1"/>
</dbReference>
<gene>
    <name evidence="1" type="ORF">C9374_012834</name>
</gene>